<accession>A0A078G2E6</accession>
<keyword evidence="4" id="KW-1185">Reference proteome</keyword>
<evidence type="ECO:0000313" key="4">
    <source>
        <dbReference type="Proteomes" id="UP000028999"/>
    </source>
</evidence>
<sequence length="386" mass="42754">MERLFRLVMGLWSKSSNGDWSFQETGSGHEESLIINRNDSFEGVVERIRIMVDLGILTPVALTYQLPEWMLEPEGPKTPPITLSCDKDVEIMSTVSDYMYEPVLYVSSGPEQVAKYQFYCRSPFTIDETTYLEDGVTEEQHRQAIRDLVGGHPIVCSHHILELMFNEPQLLLVYRVALEIEMVYGIPNDNEETEDPALFLNLNGEEDMAMDEDVSIYPLHPANDDPNIEVLHGEPITIEQLEYAFIDNSTPLDVEPLNVWRESMPEDANWDGITDNDGGYEVYLSQPPHPTEGVLALQLAPNKRVSAPQPTPLIINDDSDGSYTGSSDGVNDSVNVTNPPTADDLEPVSTVMIGLDKTTTAAVPISGLDDASSEAEAGIGGFDPLF</sequence>
<dbReference type="PaxDb" id="3708-A0A078G2E6"/>
<feature type="region of interest" description="Disordered" evidence="1">
    <location>
        <begin position="315"/>
        <end position="345"/>
    </location>
</feature>
<organism evidence="3 4">
    <name type="scientific">Brassica napus</name>
    <name type="common">Rape</name>
    <dbReference type="NCBI Taxonomy" id="3708"/>
    <lineage>
        <taxon>Eukaryota</taxon>
        <taxon>Viridiplantae</taxon>
        <taxon>Streptophyta</taxon>
        <taxon>Embryophyta</taxon>
        <taxon>Tracheophyta</taxon>
        <taxon>Spermatophyta</taxon>
        <taxon>Magnoliopsida</taxon>
        <taxon>eudicotyledons</taxon>
        <taxon>Gunneridae</taxon>
        <taxon>Pentapetalae</taxon>
        <taxon>rosids</taxon>
        <taxon>malvids</taxon>
        <taxon>Brassicales</taxon>
        <taxon>Brassicaceae</taxon>
        <taxon>Brassiceae</taxon>
        <taxon>Brassica</taxon>
    </lineage>
</organism>
<reference evidence="3" key="2">
    <citation type="submission" date="2014-06" db="EMBL/GenBank/DDBJ databases">
        <authorList>
            <person name="Genoscope - CEA"/>
        </authorList>
    </citation>
    <scope>NUCLEOTIDE SEQUENCE</scope>
</reference>
<dbReference type="AlphaFoldDB" id="A0A078G2E6"/>
<name>A0A078G2E6_BRANA</name>
<dbReference type="OMA" id="EDANWDG"/>
<reference evidence="3 4" key="1">
    <citation type="journal article" date="2014" name="Science">
        <title>Plant genetics. Early allopolyploid evolution in the post-Neolithic Brassica napus oilseed genome.</title>
        <authorList>
            <person name="Chalhoub B."/>
            <person name="Denoeud F."/>
            <person name="Liu S."/>
            <person name="Parkin I.A."/>
            <person name="Tang H."/>
            <person name="Wang X."/>
            <person name="Chiquet J."/>
            <person name="Belcram H."/>
            <person name="Tong C."/>
            <person name="Samans B."/>
            <person name="Correa M."/>
            <person name="Da Silva C."/>
            <person name="Just J."/>
            <person name="Falentin C."/>
            <person name="Koh C.S."/>
            <person name="Le Clainche I."/>
            <person name="Bernard M."/>
            <person name="Bento P."/>
            <person name="Noel B."/>
            <person name="Labadie K."/>
            <person name="Alberti A."/>
            <person name="Charles M."/>
            <person name="Arnaud D."/>
            <person name="Guo H."/>
            <person name="Daviaud C."/>
            <person name="Alamery S."/>
            <person name="Jabbari K."/>
            <person name="Zhao M."/>
            <person name="Edger P.P."/>
            <person name="Chelaifa H."/>
            <person name="Tack D."/>
            <person name="Lassalle G."/>
            <person name="Mestiri I."/>
            <person name="Schnel N."/>
            <person name="Le Paslier M.C."/>
            <person name="Fan G."/>
            <person name="Renault V."/>
            <person name="Bayer P.E."/>
            <person name="Golicz A.A."/>
            <person name="Manoli S."/>
            <person name="Lee T.H."/>
            <person name="Thi V.H."/>
            <person name="Chalabi S."/>
            <person name="Hu Q."/>
            <person name="Fan C."/>
            <person name="Tollenaere R."/>
            <person name="Lu Y."/>
            <person name="Battail C."/>
            <person name="Shen J."/>
            <person name="Sidebottom C.H."/>
            <person name="Wang X."/>
            <person name="Canaguier A."/>
            <person name="Chauveau A."/>
            <person name="Berard A."/>
            <person name="Deniot G."/>
            <person name="Guan M."/>
            <person name="Liu Z."/>
            <person name="Sun F."/>
            <person name="Lim Y.P."/>
            <person name="Lyons E."/>
            <person name="Town C.D."/>
            <person name="Bancroft I."/>
            <person name="Wang X."/>
            <person name="Meng J."/>
            <person name="Ma J."/>
            <person name="Pires J.C."/>
            <person name="King G.J."/>
            <person name="Brunel D."/>
            <person name="Delourme R."/>
            <person name="Renard M."/>
            <person name="Aury J.M."/>
            <person name="Adams K.L."/>
            <person name="Batley J."/>
            <person name="Snowdon R.J."/>
            <person name="Tost J."/>
            <person name="Edwards D."/>
            <person name="Zhou Y."/>
            <person name="Hua W."/>
            <person name="Sharpe A.G."/>
            <person name="Paterson A.H."/>
            <person name="Guan C."/>
            <person name="Wincker P."/>
        </authorList>
    </citation>
    <scope>NUCLEOTIDE SEQUENCE [LARGE SCALE GENOMIC DNA]</scope>
    <source>
        <strain evidence="4">cv. Darmor-bzh</strain>
    </source>
</reference>
<feature type="compositionally biased region" description="Polar residues" evidence="1">
    <location>
        <begin position="330"/>
        <end position="340"/>
    </location>
</feature>
<evidence type="ECO:0000313" key="3">
    <source>
        <dbReference type="EMBL" id="CDY19599.1"/>
    </source>
</evidence>
<protein>
    <submittedName>
        <fullName evidence="2">(rape) hypothetical protein</fullName>
    </submittedName>
    <submittedName>
        <fullName evidence="3">BnaA05g20070D protein</fullName>
    </submittedName>
</protein>
<evidence type="ECO:0000313" key="2">
    <source>
        <dbReference type="EMBL" id="CAF2099673.1"/>
    </source>
</evidence>
<dbReference type="Proteomes" id="UP000028999">
    <property type="component" value="Unassembled WGS sequence"/>
</dbReference>
<dbReference type="EMBL" id="LK032098">
    <property type="protein sequence ID" value="CDY19599.1"/>
    <property type="molecule type" value="Genomic_DNA"/>
</dbReference>
<dbReference type="Proteomes" id="UP001295469">
    <property type="component" value="Chromosome A05"/>
</dbReference>
<dbReference type="EMBL" id="HG994359">
    <property type="protein sequence ID" value="CAF2099673.1"/>
    <property type="molecule type" value="Genomic_DNA"/>
</dbReference>
<proteinExistence type="predicted"/>
<gene>
    <name evidence="3" type="primary">BnaA05g20070D</name>
    <name evidence="2" type="ORF">DARMORV10_A05P27900.1</name>
    <name evidence="3" type="ORF">GSBRNA2T00009264001</name>
</gene>
<dbReference type="Gramene" id="CDY19599">
    <property type="protein sequence ID" value="CDY19599"/>
    <property type="gene ID" value="GSBRNA2T00009264001"/>
</dbReference>
<evidence type="ECO:0000256" key="1">
    <source>
        <dbReference type="SAM" id="MobiDB-lite"/>
    </source>
</evidence>
<reference evidence="2" key="3">
    <citation type="submission" date="2021-01" db="EMBL/GenBank/DDBJ databases">
        <authorList>
            <consortium name="Genoscope - CEA"/>
            <person name="William W."/>
        </authorList>
    </citation>
    <scope>NUCLEOTIDE SEQUENCE</scope>
</reference>